<dbReference type="EMBL" id="JAFBXE010000007">
    <property type="protein sequence ID" value="MBM2413177.1"/>
    <property type="molecule type" value="Genomic_DNA"/>
</dbReference>
<proteinExistence type="inferred from homology"/>
<dbReference type="GO" id="GO:0006310">
    <property type="term" value="P:DNA recombination"/>
    <property type="evidence" value="ECO:0007669"/>
    <property type="project" value="UniProtKB-KW"/>
</dbReference>
<dbReference type="Pfam" id="PF13356">
    <property type="entry name" value="Arm-DNA-bind_3"/>
    <property type="match status" value="1"/>
</dbReference>
<reference evidence="6 9" key="1">
    <citation type="submission" date="2021-01" db="EMBL/GenBank/DDBJ databases">
        <title>Diatom-associated Roseobacters Show Island Model of Population Structure.</title>
        <authorList>
            <person name="Qu L."/>
            <person name="Feng X."/>
            <person name="Chen Y."/>
            <person name="Li L."/>
            <person name="Wang X."/>
            <person name="Hu Z."/>
            <person name="Wang H."/>
            <person name="Luo H."/>
        </authorList>
    </citation>
    <scope>NUCLEOTIDE SEQUENCE</scope>
    <source>
        <strain evidence="7 9">CC28-63</strain>
        <strain evidence="6">CC28-69</strain>
    </source>
</reference>
<dbReference type="AlphaFoldDB" id="A0A9Q2NWB4"/>
<gene>
    <name evidence="6" type="ORF">JQX41_12740</name>
    <name evidence="7" type="ORF">JQX48_12745</name>
</gene>
<dbReference type="InterPro" id="IPR011010">
    <property type="entry name" value="DNA_brk_join_enz"/>
</dbReference>
<dbReference type="Gene3D" id="3.30.160.390">
    <property type="entry name" value="Integrase, DNA-binding domain"/>
    <property type="match status" value="1"/>
</dbReference>
<dbReference type="PROSITE" id="PS51898">
    <property type="entry name" value="TYR_RECOMBINASE"/>
    <property type="match status" value="1"/>
</dbReference>
<dbReference type="RefSeq" id="WP_138487983.1">
    <property type="nucleotide sequence ID" value="NZ_JAFBWU010000007.1"/>
</dbReference>
<feature type="domain" description="Tyr recombinase" evidence="5">
    <location>
        <begin position="205"/>
        <end position="375"/>
    </location>
</feature>
<dbReference type="PANTHER" id="PTHR30629:SF2">
    <property type="entry name" value="PROPHAGE INTEGRASE INTS-RELATED"/>
    <property type="match status" value="1"/>
</dbReference>
<dbReference type="Gene3D" id="1.10.150.130">
    <property type="match status" value="1"/>
</dbReference>
<dbReference type="InterPro" id="IPR053876">
    <property type="entry name" value="Phage_int_M"/>
</dbReference>
<evidence type="ECO:0000256" key="1">
    <source>
        <dbReference type="ARBA" id="ARBA00008857"/>
    </source>
</evidence>
<evidence type="ECO:0000313" key="6">
    <source>
        <dbReference type="EMBL" id="MBM2413177.1"/>
    </source>
</evidence>
<dbReference type="PANTHER" id="PTHR30629">
    <property type="entry name" value="PROPHAGE INTEGRASE"/>
    <property type="match status" value="1"/>
</dbReference>
<accession>A0A9Q2NWB4</accession>
<evidence type="ECO:0000256" key="4">
    <source>
        <dbReference type="ARBA" id="ARBA00023172"/>
    </source>
</evidence>
<keyword evidence="3 6" id="KW-0238">DNA-binding</keyword>
<keyword evidence="2" id="KW-0229">DNA integration</keyword>
<dbReference type="Gene3D" id="1.10.443.10">
    <property type="entry name" value="Intergrase catalytic core"/>
    <property type="match status" value="1"/>
</dbReference>
<dbReference type="InterPro" id="IPR025166">
    <property type="entry name" value="Integrase_DNA_bind_dom"/>
</dbReference>
<dbReference type="InterPro" id="IPR010998">
    <property type="entry name" value="Integrase_recombinase_N"/>
</dbReference>
<name>A0A9Q2NWB4_9RHOB</name>
<dbReference type="InterPro" id="IPR013762">
    <property type="entry name" value="Integrase-like_cat_sf"/>
</dbReference>
<evidence type="ECO:0000313" key="9">
    <source>
        <dbReference type="Proteomes" id="UP000809440"/>
    </source>
</evidence>
<dbReference type="GO" id="GO:0015074">
    <property type="term" value="P:DNA integration"/>
    <property type="evidence" value="ECO:0007669"/>
    <property type="project" value="UniProtKB-KW"/>
</dbReference>
<dbReference type="InterPro" id="IPR038488">
    <property type="entry name" value="Integrase_DNA-bd_sf"/>
</dbReference>
<dbReference type="Pfam" id="PF22022">
    <property type="entry name" value="Phage_int_M"/>
    <property type="match status" value="1"/>
</dbReference>
<dbReference type="InterPro" id="IPR002104">
    <property type="entry name" value="Integrase_catalytic"/>
</dbReference>
<comment type="similarity">
    <text evidence="1">Belongs to the 'phage' integrase family.</text>
</comment>
<keyword evidence="9" id="KW-1185">Reference proteome</keyword>
<evidence type="ECO:0000313" key="8">
    <source>
        <dbReference type="Proteomes" id="UP000755667"/>
    </source>
</evidence>
<keyword evidence="4" id="KW-0233">DNA recombination</keyword>
<dbReference type="SUPFAM" id="SSF56349">
    <property type="entry name" value="DNA breaking-rejoining enzymes"/>
    <property type="match status" value="1"/>
</dbReference>
<dbReference type="CDD" id="cd00801">
    <property type="entry name" value="INT_P4_C"/>
    <property type="match status" value="1"/>
</dbReference>
<protein>
    <submittedName>
        <fullName evidence="6">Integrase arm-type DNA-binding domain-containing protein</fullName>
    </submittedName>
</protein>
<dbReference type="Proteomes" id="UP000755667">
    <property type="component" value="Unassembled WGS sequence"/>
</dbReference>
<evidence type="ECO:0000259" key="5">
    <source>
        <dbReference type="PROSITE" id="PS51898"/>
    </source>
</evidence>
<dbReference type="InterPro" id="IPR050808">
    <property type="entry name" value="Phage_Integrase"/>
</dbReference>
<dbReference type="EMBL" id="JAFBXF010000007">
    <property type="protein sequence ID" value="MBM2417845.1"/>
    <property type="molecule type" value="Genomic_DNA"/>
</dbReference>
<dbReference type="GO" id="GO:0003677">
    <property type="term" value="F:DNA binding"/>
    <property type="evidence" value="ECO:0007669"/>
    <property type="project" value="UniProtKB-KW"/>
</dbReference>
<evidence type="ECO:0000256" key="2">
    <source>
        <dbReference type="ARBA" id="ARBA00022908"/>
    </source>
</evidence>
<dbReference type="Proteomes" id="UP000809440">
    <property type="component" value="Unassembled WGS sequence"/>
</dbReference>
<evidence type="ECO:0000313" key="7">
    <source>
        <dbReference type="EMBL" id="MBM2417845.1"/>
    </source>
</evidence>
<comment type="caution">
    <text evidence="6">The sequence shown here is derived from an EMBL/GenBank/DDBJ whole genome shotgun (WGS) entry which is preliminary data.</text>
</comment>
<evidence type="ECO:0000256" key="3">
    <source>
        <dbReference type="ARBA" id="ARBA00023125"/>
    </source>
</evidence>
<sequence length="394" mass="44329">MEKRLTAIKVKNAEDGKLFDGGGLILVKKAETGKWVFRYTHLGKRREMGLGSWPVVTLADARDLRDRWARVLAAGDDPIAVRDAETEAAIAQRDRADPTFAELVDLVFEAKRDNLRGRGDRGRWRSPLDLYMIPAFGRKPGSKLTQRDIADALRPIWRKKHPTAEKAIQRTRMVLKSAKRMRFPVDPDIVDSAQEILGYVQHVVQHTPHVAWQDIPALYGALPDTSAGWCNRWCILTAVRLFPARAAMVSEIEGDVWTVPSQRMKGMVGKVSDFRVPLSDPAIEIAQRAHEFEQEYLFPGMREGKPITDAAVEKCLREIGAAGTPHGFRTSFRTWAQATAVSFDVAEMALSHVVGNKVVRSYARDDLLDQRRVVMQSWARFVTGQEANVIPIRV</sequence>
<organism evidence="6 8">
    <name type="scientific">Marivita cryptomonadis</name>
    <dbReference type="NCBI Taxonomy" id="505252"/>
    <lineage>
        <taxon>Bacteria</taxon>
        <taxon>Pseudomonadati</taxon>
        <taxon>Pseudomonadota</taxon>
        <taxon>Alphaproteobacteria</taxon>
        <taxon>Rhodobacterales</taxon>
        <taxon>Roseobacteraceae</taxon>
        <taxon>Marivita</taxon>
    </lineage>
</organism>